<accession>A0A8B6CM76</accession>
<gene>
    <name evidence="1" type="ORF">MGAL_10B084224</name>
</gene>
<keyword evidence="2" id="KW-1185">Reference proteome</keyword>
<protein>
    <recommendedName>
        <fullName evidence="3">Death domain-containing protein</fullName>
    </recommendedName>
</protein>
<dbReference type="InterPro" id="IPR011029">
    <property type="entry name" value="DEATH-like_dom_sf"/>
</dbReference>
<reference evidence="1" key="1">
    <citation type="submission" date="2018-11" db="EMBL/GenBank/DDBJ databases">
        <authorList>
            <person name="Alioto T."/>
            <person name="Alioto T."/>
        </authorList>
    </citation>
    <scope>NUCLEOTIDE SEQUENCE</scope>
</reference>
<comment type="caution">
    <text evidence="1">The sequence shown here is derived from an EMBL/GenBank/DDBJ whole genome shotgun (WGS) entry which is preliminary data.</text>
</comment>
<organism evidence="1 2">
    <name type="scientific">Mytilus galloprovincialis</name>
    <name type="common">Mediterranean mussel</name>
    <dbReference type="NCBI Taxonomy" id="29158"/>
    <lineage>
        <taxon>Eukaryota</taxon>
        <taxon>Metazoa</taxon>
        <taxon>Spiralia</taxon>
        <taxon>Lophotrochozoa</taxon>
        <taxon>Mollusca</taxon>
        <taxon>Bivalvia</taxon>
        <taxon>Autobranchia</taxon>
        <taxon>Pteriomorphia</taxon>
        <taxon>Mytilida</taxon>
        <taxon>Mytiloidea</taxon>
        <taxon>Mytilidae</taxon>
        <taxon>Mytilinae</taxon>
        <taxon>Mytilus</taxon>
    </lineage>
</organism>
<proteinExistence type="predicted"/>
<name>A0A8B6CM76_MYTGA</name>
<dbReference type="EMBL" id="UYJE01001947">
    <property type="protein sequence ID" value="VDI06594.1"/>
    <property type="molecule type" value="Genomic_DNA"/>
</dbReference>
<dbReference type="Gene3D" id="1.10.533.10">
    <property type="entry name" value="Death Domain, Fas"/>
    <property type="match status" value="2"/>
</dbReference>
<evidence type="ECO:0008006" key="3">
    <source>
        <dbReference type="Google" id="ProtNLM"/>
    </source>
</evidence>
<dbReference type="OrthoDB" id="6122821at2759"/>
<dbReference type="AlphaFoldDB" id="A0A8B6CM76"/>
<evidence type="ECO:0000313" key="2">
    <source>
        <dbReference type="Proteomes" id="UP000596742"/>
    </source>
</evidence>
<dbReference type="Proteomes" id="UP000596742">
    <property type="component" value="Unassembled WGS sequence"/>
</dbReference>
<sequence length="258" mass="29826">MEVGIPCGRYVCFISLQESMTNEKWKCNNGKIHETRYLRYWVFNKSQKICGRECTGLNENELKTEPSDKHLVRLGCQIGIRSFEEFFITLGMEKNDWENIEYMYAAHSPEGIMSMALNKWKVSKHTKLETPSLKDLSDALTAVNLNYHLICQVFREKTQMFEIADFHLQNIPSDYHLKELSNHIGNCPLQLGIELGLSFTDVQQSLVKFPKDLPGLLGNILGKWKKQSKVKTIHSLIMALERVREGGVRYLHYISKLP</sequence>
<evidence type="ECO:0000313" key="1">
    <source>
        <dbReference type="EMBL" id="VDI06594.1"/>
    </source>
</evidence>